<proteinExistence type="predicted"/>
<dbReference type="InterPro" id="IPR036259">
    <property type="entry name" value="MFS_trans_sf"/>
</dbReference>
<protein>
    <submittedName>
        <fullName evidence="1">Uncharacterized protein</fullName>
    </submittedName>
</protein>
<dbReference type="Proteomes" id="UP001054821">
    <property type="component" value="Chromosome 2"/>
</dbReference>
<gene>
    <name evidence="1" type="ORF">L3X38_010083</name>
</gene>
<keyword evidence="2" id="KW-1185">Reference proteome</keyword>
<evidence type="ECO:0000313" key="1">
    <source>
        <dbReference type="EMBL" id="KAI5342208.1"/>
    </source>
</evidence>
<dbReference type="EMBL" id="JAJFAZ020000002">
    <property type="protein sequence ID" value="KAI5342208.1"/>
    <property type="molecule type" value="Genomic_DNA"/>
</dbReference>
<name>A0AAD4WFR0_PRUDU</name>
<dbReference type="Gene3D" id="1.20.1250.20">
    <property type="entry name" value="MFS general substrate transporter like domains"/>
    <property type="match status" value="1"/>
</dbReference>
<reference evidence="1 2" key="1">
    <citation type="journal article" date="2022" name="G3 (Bethesda)">
        <title>Whole-genome sequence and methylome profiling of the almond [Prunus dulcis (Mill.) D.A. Webb] cultivar 'Nonpareil'.</title>
        <authorList>
            <person name="D'Amico-Willman K.M."/>
            <person name="Ouma W.Z."/>
            <person name="Meulia T."/>
            <person name="Sideli G.M."/>
            <person name="Gradziel T.M."/>
            <person name="Fresnedo-Ramirez J."/>
        </authorList>
    </citation>
    <scope>NUCLEOTIDE SEQUENCE [LARGE SCALE GENOMIC DNA]</scope>
    <source>
        <strain evidence="1">Clone GOH B32 T37-40</strain>
    </source>
</reference>
<dbReference type="AlphaFoldDB" id="A0AAD4WFR0"/>
<comment type="caution">
    <text evidence="1">The sequence shown here is derived from an EMBL/GenBank/DDBJ whole genome shotgun (WGS) entry which is preliminary data.</text>
</comment>
<accession>A0AAD4WFR0</accession>
<organism evidence="1 2">
    <name type="scientific">Prunus dulcis</name>
    <name type="common">Almond</name>
    <name type="synonym">Amygdalus dulcis</name>
    <dbReference type="NCBI Taxonomy" id="3755"/>
    <lineage>
        <taxon>Eukaryota</taxon>
        <taxon>Viridiplantae</taxon>
        <taxon>Streptophyta</taxon>
        <taxon>Embryophyta</taxon>
        <taxon>Tracheophyta</taxon>
        <taxon>Spermatophyta</taxon>
        <taxon>Magnoliopsida</taxon>
        <taxon>eudicotyledons</taxon>
        <taxon>Gunneridae</taxon>
        <taxon>Pentapetalae</taxon>
        <taxon>rosids</taxon>
        <taxon>fabids</taxon>
        <taxon>Rosales</taxon>
        <taxon>Rosaceae</taxon>
        <taxon>Amygdaloideae</taxon>
        <taxon>Amygdaleae</taxon>
        <taxon>Prunus</taxon>
    </lineage>
</organism>
<evidence type="ECO:0000313" key="2">
    <source>
        <dbReference type="Proteomes" id="UP001054821"/>
    </source>
</evidence>
<sequence length="113" mass="12711">MVHGCTWCTIEGAVNYGDEKGGGISGQGNDHRRSRYIKPNQKSIEVMLSLNQVEEVKLVLRLIPIWLSCLMFGVIQAQLHTFFTNKVAQQSYQSVPISKSLQHHFKDLLALPS</sequence>